<accession>A0ABR3M8C0</accession>
<evidence type="ECO:0000256" key="9">
    <source>
        <dbReference type="ARBA" id="ARBA00042945"/>
    </source>
</evidence>
<dbReference type="CDD" id="cd18582">
    <property type="entry name" value="ABC_6TM_ATM1_ABCB7"/>
    <property type="match status" value="1"/>
</dbReference>
<dbReference type="InterPro" id="IPR011527">
    <property type="entry name" value="ABC1_TM_dom"/>
</dbReference>
<dbReference type="SMART" id="SM00382">
    <property type="entry name" value="AAA"/>
    <property type="match status" value="1"/>
</dbReference>
<dbReference type="CDD" id="cd03253">
    <property type="entry name" value="ABCC_ATM1_transporter"/>
    <property type="match status" value="1"/>
</dbReference>
<name>A0ABR3M8C0_9TELE</name>
<evidence type="ECO:0000259" key="14">
    <source>
        <dbReference type="PROSITE" id="PS50929"/>
    </source>
</evidence>
<feature type="transmembrane region" description="Helical" evidence="12">
    <location>
        <begin position="414"/>
        <end position="435"/>
    </location>
</feature>
<feature type="domain" description="ABC transmembrane type-1" evidence="14">
    <location>
        <begin position="262"/>
        <end position="557"/>
    </location>
</feature>
<keyword evidence="3 12" id="KW-0812">Transmembrane</keyword>
<feature type="region of interest" description="Disordered" evidence="11">
    <location>
        <begin position="830"/>
        <end position="855"/>
    </location>
</feature>
<keyword evidence="6 12" id="KW-1133">Transmembrane helix</keyword>
<comment type="caution">
    <text evidence="15">The sequence shown here is derived from an EMBL/GenBank/DDBJ whole genome shotgun (WGS) entry which is preliminary data.</text>
</comment>
<keyword evidence="4" id="KW-0547">Nucleotide-binding</keyword>
<protein>
    <recommendedName>
        <fullName evidence="8">Iron-sulfur clusters transporter ABCB7, mitochondrial</fullName>
    </recommendedName>
    <alternativeName>
        <fullName evidence="9">ATP-binding cassette sub-family B member 7, mitochondrial</fullName>
    </alternativeName>
</protein>
<evidence type="ECO:0000256" key="3">
    <source>
        <dbReference type="ARBA" id="ARBA00022692"/>
    </source>
</evidence>
<evidence type="ECO:0000256" key="1">
    <source>
        <dbReference type="ARBA" id="ARBA00004225"/>
    </source>
</evidence>
<dbReference type="Proteomes" id="UP001558613">
    <property type="component" value="Unassembled WGS sequence"/>
</dbReference>
<evidence type="ECO:0000256" key="11">
    <source>
        <dbReference type="SAM" id="MobiDB-lite"/>
    </source>
</evidence>
<dbReference type="PANTHER" id="PTHR24221:SF402">
    <property type="entry name" value="IRON-SULFUR CLUSTERS TRANSPORTER ABCB7, MITOCHONDRIAL"/>
    <property type="match status" value="1"/>
</dbReference>
<evidence type="ECO:0000256" key="5">
    <source>
        <dbReference type="ARBA" id="ARBA00022840"/>
    </source>
</evidence>
<dbReference type="Pfam" id="PF00664">
    <property type="entry name" value="ABC_membrane"/>
    <property type="match status" value="1"/>
</dbReference>
<dbReference type="InterPro" id="IPR017871">
    <property type="entry name" value="ABC_transporter-like_CS"/>
</dbReference>
<dbReference type="Gene3D" id="3.40.50.300">
    <property type="entry name" value="P-loop containing nucleotide triphosphate hydrolases"/>
    <property type="match status" value="1"/>
</dbReference>
<dbReference type="InterPro" id="IPR027417">
    <property type="entry name" value="P-loop_NTPase"/>
</dbReference>
<evidence type="ECO:0000256" key="6">
    <source>
        <dbReference type="ARBA" id="ARBA00022989"/>
    </source>
</evidence>
<evidence type="ECO:0000256" key="8">
    <source>
        <dbReference type="ARBA" id="ARBA00041016"/>
    </source>
</evidence>
<feature type="transmembrane region" description="Helical" evidence="12">
    <location>
        <begin position="261"/>
        <end position="282"/>
    </location>
</feature>
<evidence type="ECO:0000259" key="13">
    <source>
        <dbReference type="PROSITE" id="PS50893"/>
    </source>
</evidence>
<dbReference type="InterPro" id="IPR039421">
    <property type="entry name" value="Type_1_exporter"/>
</dbReference>
<evidence type="ECO:0000313" key="15">
    <source>
        <dbReference type="EMBL" id="KAL1261334.1"/>
    </source>
</evidence>
<dbReference type="PROSITE" id="PS50929">
    <property type="entry name" value="ABC_TM1F"/>
    <property type="match status" value="1"/>
</dbReference>
<evidence type="ECO:0000256" key="10">
    <source>
        <dbReference type="ARBA" id="ARBA00048046"/>
    </source>
</evidence>
<sequence length="873" mass="96737">MRSVTGLHSLRLLRRIMEEVWVVLPGACREALSHDWNGDYKFPPIKVSAVVQEENEDAGCSVLSFEYPELSNFQSVKKKELYITSVKVTHQTVLRRVKTWRWSDVFGTNFKACWRSVYKLPIEKRTADLQWRLMYGAIATNRHVAHLNPAVGKDRAARFTRGAITTTERRINGNSGAYISCQVKAKHPQHGPTAELRTADRSLEAVKHLQIPERQCWHGHAGGGLSADPKNVLKEVNSSKILGAMLMYVWPKDRPDLRARVAISLGLLAGAKITNVMVPFMFKYAVDGLNQMSGHMLNLSDAPNTVATMATAVLIGYGVSRAGSALFNELRNAVFGKVAQSSIRRIAKNVFLHLHNLDLGFHLSRQTGALSKAIDRGTRGISFVLSALVFNLGPTLFEMILVSSILYYKCGGQFALVTLGTLSAYTAFTIAVTQWRTRFRIEMNKADNEAGNAAIDSLLNYETVKYFNNEKYEAERYDGFLKVYESSSLKTTSTLAMLNFGQSAIFSVGLTAIMVLASKGIMAGNMTVGDLVMVNGLLFQLSMPLNFLGTVYRETRQALIDMNTLFTLLSVDTKIKEKEMAPPLLVTPQEATIRFEDVYFEYLEGQKVLNGVSFEVPAGKKVAIVGGSGSGKSTIVRLLFRFYEPHQGNIYIAGQNIRDVSLESLRKAVGVVPQDAVLFHNTIFYNLLYGNINATAEDVYRVAKLAGIHDAILRMPHGYETQVGERGLKLSGGEKQRVAIARAILKNPPILLYDEATSSLDSITEENILTSMKEMVRDRTSVFIAHRLSTIVDADEIIVLNQGKVAERGSHQTLLDTPGSLYADLWNTQNSRTANSGSKPAPVPERVSQKEEERKKLQEEILNSVKGCGNCSC</sequence>
<evidence type="ECO:0000256" key="7">
    <source>
        <dbReference type="ARBA" id="ARBA00023136"/>
    </source>
</evidence>
<gene>
    <name evidence="15" type="ORF">QQF64_006599</name>
</gene>
<dbReference type="PANTHER" id="PTHR24221">
    <property type="entry name" value="ATP-BINDING CASSETTE SUB-FAMILY B"/>
    <property type="match status" value="1"/>
</dbReference>
<dbReference type="PROSITE" id="PS50893">
    <property type="entry name" value="ABC_TRANSPORTER_2"/>
    <property type="match status" value="1"/>
</dbReference>
<proteinExistence type="predicted"/>
<feature type="domain" description="ABC transporter" evidence="13">
    <location>
        <begin position="593"/>
        <end position="827"/>
    </location>
</feature>
<dbReference type="Pfam" id="PF00005">
    <property type="entry name" value="ABC_tran"/>
    <property type="match status" value="1"/>
</dbReference>
<dbReference type="SUPFAM" id="SSF52540">
    <property type="entry name" value="P-loop containing nucleoside triphosphate hydrolases"/>
    <property type="match status" value="1"/>
</dbReference>
<evidence type="ECO:0000256" key="12">
    <source>
        <dbReference type="SAM" id="Phobius"/>
    </source>
</evidence>
<dbReference type="PROSITE" id="PS00211">
    <property type="entry name" value="ABC_TRANSPORTER_1"/>
    <property type="match status" value="1"/>
</dbReference>
<keyword evidence="2" id="KW-0813">Transport</keyword>
<keyword evidence="5" id="KW-0067">ATP-binding</keyword>
<comment type="subcellular location">
    <subcellularLocation>
        <location evidence="1">Mitochondrion membrane</location>
        <topology evidence="1">Multi-pass membrane protein</topology>
    </subcellularLocation>
</comment>
<feature type="transmembrane region" description="Helical" evidence="12">
    <location>
        <begin position="381"/>
        <end position="408"/>
    </location>
</feature>
<organism evidence="15 16">
    <name type="scientific">Cirrhinus molitorella</name>
    <name type="common">mud carp</name>
    <dbReference type="NCBI Taxonomy" id="172907"/>
    <lineage>
        <taxon>Eukaryota</taxon>
        <taxon>Metazoa</taxon>
        <taxon>Chordata</taxon>
        <taxon>Craniata</taxon>
        <taxon>Vertebrata</taxon>
        <taxon>Euteleostomi</taxon>
        <taxon>Actinopterygii</taxon>
        <taxon>Neopterygii</taxon>
        <taxon>Teleostei</taxon>
        <taxon>Ostariophysi</taxon>
        <taxon>Cypriniformes</taxon>
        <taxon>Cyprinidae</taxon>
        <taxon>Labeoninae</taxon>
        <taxon>Labeonini</taxon>
        <taxon>Cirrhinus</taxon>
    </lineage>
</organism>
<dbReference type="InterPro" id="IPR036640">
    <property type="entry name" value="ABC1_TM_sf"/>
</dbReference>
<reference evidence="15 16" key="1">
    <citation type="submission" date="2023-09" db="EMBL/GenBank/DDBJ databases">
        <authorList>
            <person name="Wang M."/>
        </authorList>
    </citation>
    <scope>NUCLEOTIDE SEQUENCE [LARGE SCALE GENOMIC DNA]</scope>
    <source>
        <strain evidence="15">GT-2023</strain>
        <tissue evidence="15">Liver</tissue>
    </source>
</reference>
<dbReference type="SUPFAM" id="SSF90123">
    <property type="entry name" value="ABC transporter transmembrane region"/>
    <property type="match status" value="1"/>
</dbReference>
<evidence type="ECO:0000313" key="16">
    <source>
        <dbReference type="Proteomes" id="UP001558613"/>
    </source>
</evidence>
<keyword evidence="7 12" id="KW-0472">Membrane</keyword>
<evidence type="ECO:0000256" key="4">
    <source>
        <dbReference type="ARBA" id="ARBA00022741"/>
    </source>
</evidence>
<evidence type="ECO:0000256" key="2">
    <source>
        <dbReference type="ARBA" id="ARBA00022448"/>
    </source>
</evidence>
<dbReference type="EMBL" id="JAYMGO010000014">
    <property type="protein sequence ID" value="KAL1261334.1"/>
    <property type="molecule type" value="Genomic_DNA"/>
</dbReference>
<feature type="transmembrane region" description="Helical" evidence="12">
    <location>
        <begin position="302"/>
        <end position="320"/>
    </location>
</feature>
<dbReference type="InterPro" id="IPR003439">
    <property type="entry name" value="ABC_transporter-like_ATP-bd"/>
</dbReference>
<comment type="catalytic activity">
    <reaction evidence="10">
        <text>(glutathione)4[2Fe(III)-2S] cluster(in) + ATP + H2O = (glutathione)4[2Fe(III)-2S] cluster(out) + ADP + phosphate + H(+)</text>
        <dbReference type="Rhea" id="RHEA:67028"/>
        <dbReference type="ChEBI" id="CHEBI:15377"/>
        <dbReference type="ChEBI" id="CHEBI:15378"/>
        <dbReference type="ChEBI" id="CHEBI:30616"/>
        <dbReference type="ChEBI" id="CHEBI:43474"/>
        <dbReference type="ChEBI" id="CHEBI:167627"/>
        <dbReference type="ChEBI" id="CHEBI:456216"/>
    </reaction>
    <physiologicalReaction direction="left-to-right" evidence="10">
        <dbReference type="Rhea" id="RHEA:67029"/>
    </physiologicalReaction>
</comment>
<dbReference type="Gene3D" id="1.20.1560.10">
    <property type="entry name" value="ABC transporter type 1, transmembrane domain"/>
    <property type="match status" value="1"/>
</dbReference>
<feature type="transmembrane region" description="Helical" evidence="12">
    <location>
        <begin position="495"/>
        <end position="517"/>
    </location>
</feature>
<keyword evidence="16" id="KW-1185">Reference proteome</keyword>
<dbReference type="InterPro" id="IPR003593">
    <property type="entry name" value="AAA+_ATPase"/>
</dbReference>